<accession>A0AAN6S5J9</accession>
<evidence type="ECO:0000313" key="2">
    <source>
        <dbReference type="EMBL" id="KAK3941284.1"/>
    </source>
</evidence>
<proteinExistence type="predicted"/>
<protein>
    <submittedName>
        <fullName evidence="2">Uncharacterized protein</fullName>
    </submittedName>
</protein>
<evidence type="ECO:0000313" key="3">
    <source>
        <dbReference type="Proteomes" id="UP001303473"/>
    </source>
</evidence>
<dbReference type="AlphaFoldDB" id="A0AAN6S5J9"/>
<sequence>MVSKYQSAIKTPTTAAAAKAPTKPGFSSDPKVRPTANPAATARHPPIWASKFAQAKRVVWLSPAEEAIPAENRATDS</sequence>
<name>A0AAN6S5J9_9PEZI</name>
<feature type="compositionally biased region" description="Low complexity" evidence="1">
    <location>
        <begin position="10"/>
        <end position="24"/>
    </location>
</feature>
<reference evidence="3" key="1">
    <citation type="journal article" date="2023" name="Mol. Phylogenet. Evol.">
        <title>Genome-scale phylogeny and comparative genomics of the fungal order Sordariales.</title>
        <authorList>
            <person name="Hensen N."/>
            <person name="Bonometti L."/>
            <person name="Westerberg I."/>
            <person name="Brannstrom I.O."/>
            <person name="Guillou S."/>
            <person name="Cros-Aarteil S."/>
            <person name="Calhoun S."/>
            <person name="Haridas S."/>
            <person name="Kuo A."/>
            <person name="Mondo S."/>
            <person name="Pangilinan J."/>
            <person name="Riley R."/>
            <person name="LaButti K."/>
            <person name="Andreopoulos B."/>
            <person name="Lipzen A."/>
            <person name="Chen C."/>
            <person name="Yan M."/>
            <person name="Daum C."/>
            <person name="Ng V."/>
            <person name="Clum A."/>
            <person name="Steindorff A."/>
            <person name="Ohm R.A."/>
            <person name="Martin F."/>
            <person name="Silar P."/>
            <person name="Natvig D.O."/>
            <person name="Lalanne C."/>
            <person name="Gautier V."/>
            <person name="Ament-Velasquez S.L."/>
            <person name="Kruys A."/>
            <person name="Hutchinson M.I."/>
            <person name="Powell A.J."/>
            <person name="Barry K."/>
            <person name="Miller A.N."/>
            <person name="Grigoriev I.V."/>
            <person name="Debuchy R."/>
            <person name="Gladieux P."/>
            <person name="Hiltunen Thoren M."/>
            <person name="Johannesson H."/>
        </authorList>
    </citation>
    <scope>NUCLEOTIDE SEQUENCE [LARGE SCALE GENOMIC DNA]</scope>
    <source>
        <strain evidence="3">CBS 340.73</strain>
    </source>
</reference>
<dbReference type="EMBL" id="MU853784">
    <property type="protein sequence ID" value="KAK3941284.1"/>
    <property type="molecule type" value="Genomic_DNA"/>
</dbReference>
<feature type="region of interest" description="Disordered" evidence="1">
    <location>
        <begin position="1"/>
        <end position="45"/>
    </location>
</feature>
<evidence type="ECO:0000256" key="1">
    <source>
        <dbReference type="SAM" id="MobiDB-lite"/>
    </source>
</evidence>
<keyword evidence="3" id="KW-1185">Reference proteome</keyword>
<comment type="caution">
    <text evidence="2">The sequence shown here is derived from an EMBL/GenBank/DDBJ whole genome shotgun (WGS) entry which is preliminary data.</text>
</comment>
<organism evidence="2 3">
    <name type="scientific">Diplogelasinospora grovesii</name>
    <dbReference type="NCBI Taxonomy" id="303347"/>
    <lineage>
        <taxon>Eukaryota</taxon>
        <taxon>Fungi</taxon>
        <taxon>Dikarya</taxon>
        <taxon>Ascomycota</taxon>
        <taxon>Pezizomycotina</taxon>
        <taxon>Sordariomycetes</taxon>
        <taxon>Sordariomycetidae</taxon>
        <taxon>Sordariales</taxon>
        <taxon>Diplogelasinosporaceae</taxon>
        <taxon>Diplogelasinospora</taxon>
    </lineage>
</organism>
<dbReference type="Proteomes" id="UP001303473">
    <property type="component" value="Unassembled WGS sequence"/>
</dbReference>
<gene>
    <name evidence="2" type="ORF">QBC46DRAFT_340621</name>
</gene>